<organism evidence="2 3">
    <name type="scientific">Setaria italica</name>
    <name type="common">Foxtail millet</name>
    <name type="synonym">Panicum italicum</name>
    <dbReference type="NCBI Taxonomy" id="4555"/>
    <lineage>
        <taxon>Eukaryota</taxon>
        <taxon>Viridiplantae</taxon>
        <taxon>Streptophyta</taxon>
        <taxon>Embryophyta</taxon>
        <taxon>Tracheophyta</taxon>
        <taxon>Spermatophyta</taxon>
        <taxon>Magnoliopsida</taxon>
        <taxon>Liliopsida</taxon>
        <taxon>Poales</taxon>
        <taxon>Poaceae</taxon>
        <taxon>PACMAD clade</taxon>
        <taxon>Panicoideae</taxon>
        <taxon>Panicodae</taxon>
        <taxon>Paniceae</taxon>
        <taxon>Cenchrinae</taxon>
        <taxon>Setaria</taxon>
    </lineage>
</organism>
<evidence type="ECO:0000256" key="1">
    <source>
        <dbReference type="SAM" id="MobiDB-lite"/>
    </source>
</evidence>
<proteinExistence type="predicted"/>
<dbReference type="InParanoid" id="K3ZPV2"/>
<evidence type="ECO:0000313" key="2">
    <source>
        <dbReference type="EnsemblPlants" id="KQK93780"/>
    </source>
</evidence>
<dbReference type="Proteomes" id="UP000004995">
    <property type="component" value="Unassembled WGS sequence"/>
</dbReference>
<sequence length="54" mass="5772">MVITSHNMSMAPTTGSPVSLPAPQTHSSRNEQLLPSSSHHSSQLEETRTQAACL</sequence>
<keyword evidence="3" id="KW-1185">Reference proteome</keyword>
<dbReference type="AlphaFoldDB" id="K3ZPV2"/>
<feature type="compositionally biased region" description="Polar residues" evidence="1">
    <location>
        <begin position="1"/>
        <end position="35"/>
    </location>
</feature>
<dbReference type="Gramene" id="KQK93780">
    <property type="protein sequence ID" value="KQK93780"/>
    <property type="gene ID" value="SETIT_028632mg"/>
</dbReference>
<dbReference type="EnsemblPlants" id="KQK93780">
    <property type="protein sequence ID" value="KQK93780"/>
    <property type="gene ID" value="SETIT_028632mg"/>
</dbReference>
<accession>K3ZPV2</accession>
<reference evidence="2" key="2">
    <citation type="submission" date="2018-08" db="UniProtKB">
        <authorList>
            <consortium name="EnsemblPlants"/>
        </authorList>
    </citation>
    <scope>IDENTIFICATION</scope>
    <source>
        <strain evidence="2">Yugu1</strain>
    </source>
</reference>
<protein>
    <submittedName>
        <fullName evidence="2">Uncharacterized protein</fullName>
    </submittedName>
</protein>
<reference evidence="3" key="1">
    <citation type="journal article" date="2012" name="Nat. Biotechnol.">
        <title>Reference genome sequence of the model plant Setaria.</title>
        <authorList>
            <person name="Bennetzen J.L."/>
            <person name="Schmutz J."/>
            <person name="Wang H."/>
            <person name="Percifield R."/>
            <person name="Hawkins J."/>
            <person name="Pontaroli A.C."/>
            <person name="Estep M."/>
            <person name="Feng L."/>
            <person name="Vaughn J.N."/>
            <person name="Grimwood J."/>
            <person name="Jenkins J."/>
            <person name="Barry K."/>
            <person name="Lindquist E."/>
            <person name="Hellsten U."/>
            <person name="Deshpande S."/>
            <person name="Wang X."/>
            <person name="Wu X."/>
            <person name="Mitros T."/>
            <person name="Triplett J."/>
            <person name="Yang X."/>
            <person name="Ye C.Y."/>
            <person name="Mauro-Herrera M."/>
            <person name="Wang L."/>
            <person name="Li P."/>
            <person name="Sharma M."/>
            <person name="Sharma R."/>
            <person name="Ronald P.C."/>
            <person name="Panaud O."/>
            <person name="Kellogg E.A."/>
            <person name="Brutnell T.P."/>
            <person name="Doust A.N."/>
            <person name="Tuskan G.A."/>
            <person name="Rokhsar D."/>
            <person name="Devos K.M."/>
        </authorList>
    </citation>
    <scope>NUCLEOTIDE SEQUENCE [LARGE SCALE GENOMIC DNA]</scope>
    <source>
        <strain evidence="3">cv. Yugu1</strain>
    </source>
</reference>
<evidence type="ECO:0000313" key="3">
    <source>
        <dbReference type="Proteomes" id="UP000004995"/>
    </source>
</evidence>
<dbReference type="HOGENOM" id="CLU_3054004_0_0_1"/>
<dbReference type="EMBL" id="AGNK02004659">
    <property type="status" value="NOT_ANNOTATED_CDS"/>
    <property type="molecule type" value="Genomic_DNA"/>
</dbReference>
<feature type="region of interest" description="Disordered" evidence="1">
    <location>
        <begin position="1"/>
        <end position="54"/>
    </location>
</feature>
<name>K3ZPV2_SETIT</name>